<evidence type="ECO:0000259" key="3">
    <source>
        <dbReference type="PROSITE" id="PS50102"/>
    </source>
</evidence>
<evidence type="ECO:0000256" key="2">
    <source>
        <dbReference type="SAM" id="MobiDB-lite"/>
    </source>
</evidence>
<dbReference type="PANTHER" id="PTHR34427">
    <property type="entry name" value="DUF4283 DOMAIN PROTEIN"/>
    <property type="match status" value="1"/>
</dbReference>
<feature type="compositionally biased region" description="Polar residues" evidence="2">
    <location>
        <begin position="693"/>
        <end position="702"/>
    </location>
</feature>
<feature type="region of interest" description="Disordered" evidence="2">
    <location>
        <begin position="1"/>
        <end position="21"/>
    </location>
</feature>
<accession>A0A392M565</accession>
<name>A0A392M565_9FABA</name>
<sequence length="757" mass="84080">MREKGRERRSGGGRGQELPYETKKHSKFNPDFSGYHHNKQITTFFVTNFPDDVTTDDLWTTFAKYWKVGEVYIPAKRDKFDRRFGFARFVEVRDVQDLLDRIEGTWFGTYKLRANLSRFNRGEVQHRGDTNHNGKVESRSGGKLSGLNQGLSFKGALGVGAGLDNKSKEVEKSVPEVDNLQGLIVPQQGTGSTGVIHVEPIQTALGRLKHSFVGILREGISVDNIQLVIAMEGFQDVKSTLLGFDKVLLSSSLEDGVLNALEADRAWWSSKFLELIKWSPDHKATGRRIWVRIFGIPPHAWGWDCFNNILNRFGRLVCLDACTENQSRLDVARAQVVVPSWDFVDGTVEILVGKEQFVIRVVEERFGDIDLGVKMGLDPQFFSVGSVAGGGKGGDEECREWNEGWSAQGSDELPVVGPYPAVLGFTGSDMLEIRSDEVTDKVQLVVELEETEQQTSLRKGVDFGEKELNCLEGNPFLALTWIDGDDLGEDLDKRGEVLLSAQEEGGGLLENEDRVSRGDREIGNEVDLDFISNLEEVGPVNNWAGLATSELGCVKYHNNLKNKGILEGSGEVAMDCRELFKGGCSSKILGPDGPSQVLLIENNWVKVLKDKEVAQLKYKYEEEIFATKTLVSGQRILSRAKKTKKHDGNPISVANDLVSGMMKAGRFARAIKQYAGGRKGKKGKKKGNKGHTKVTTAESNDSISDESVHMETLQRNGCRKLVPVAALEVVLTEGESILVNDDAYRNYRIEAERLFNI</sequence>
<dbReference type="InterPro" id="IPR035979">
    <property type="entry name" value="RBD_domain_sf"/>
</dbReference>
<evidence type="ECO:0000313" key="4">
    <source>
        <dbReference type="EMBL" id="MCH82537.1"/>
    </source>
</evidence>
<dbReference type="EMBL" id="LXQA010003819">
    <property type="protein sequence ID" value="MCH82537.1"/>
    <property type="molecule type" value="Genomic_DNA"/>
</dbReference>
<keyword evidence="1" id="KW-0694">RNA-binding</keyword>
<dbReference type="InterPro" id="IPR012677">
    <property type="entry name" value="Nucleotide-bd_a/b_plait_sf"/>
</dbReference>
<feature type="compositionally biased region" description="Basic and acidic residues" evidence="2">
    <location>
        <begin position="123"/>
        <end position="140"/>
    </location>
</feature>
<feature type="region of interest" description="Disordered" evidence="2">
    <location>
        <begin position="123"/>
        <end position="143"/>
    </location>
</feature>
<evidence type="ECO:0000313" key="5">
    <source>
        <dbReference type="Proteomes" id="UP000265520"/>
    </source>
</evidence>
<feature type="compositionally biased region" description="Basic residues" evidence="2">
    <location>
        <begin position="678"/>
        <end position="692"/>
    </location>
</feature>
<proteinExistence type="predicted"/>
<dbReference type="GO" id="GO:0003723">
    <property type="term" value="F:RNA binding"/>
    <property type="evidence" value="ECO:0007669"/>
    <property type="project" value="UniProtKB-UniRule"/>
</dbReference>
<protein>
    <submittedName>
        <fullName evidence="4">RNA recognition motif</fullName>
    </submittedName>
</protein>
<gene>
    <name evidence="4" type="ORF">A2U01_0003345</name>
</gene>
<organism evidence="4 5">
    <name type="scientific">Trifolium medium</name>
    <dbReference type="NCBI Taxonomy" id="97028"/>
    <lineage>
        <taxon>Eukaryota</taxon>
        <taxon>Viridiplantae</taxon>
        <taxon>Streptophyta</taxon>
        <taxon>Embryophyta</taxon>
        <taxon>Tracheophyta</taxon>
        <taxon>Spermatophyta</taxon>
        <taxon>Magnoliopsida</taxon>
        <taxon>eudicotyledons</taxon>
        <taxon>Gunneridae</taxon>
        <taxon>Pentapetalae</taxon>
        <taxon>rosids</taxon>
        <taxon>fabids</taxon>
        <taxon>Fabales</taxon>
        <taxon>Fabaceae</taxon>
        <taxon>Papilionoideae</taxon>
        <taxon>50 kb inversion clade</taxon>
        <taxon>NPAAA clade</taxon>
        <taxon>Hologalegina</taxon>
        <taxon>IRL clade</taxon>
        <taxon>Trifolieae</taxon>
        <taxon>Trifolium</taxon>
    </lineage>
</organism>
<reference evidence="4 5" key="1">
    <citation type="journal article" date="2018" name="Front. Plant Sci.">
        <title>Red Clover (Trifolium pratense) and Zigzag Clover (T. medium) - A Picture of Genomic Similarities and Differences.</title>
        <authorList>
            <person name="Dluhosova J."/>
            <person name="Istvanek J."/>
            <person name="Nedelnik J."/>
            <person name="Repkova J."/>
        </authorList>
    </citation>
    <scope>NUCLEOTIDE SEQUENCE [LARGE SCALE GENOMIC DNA]</scope>
    <source>
        <strain evidence="5">cv. 10/8</strain>
        <tissue evidence="4">Leaf</tissue>
    </source>
</reference>
<evidence type="ECO:0000256" key="1">
    <source>
        <dbReference type="PROSITE-ProRule" id="PRU00176"/>
    </source>
</evidence>
<dbReference type="InterPro" id="IPR000504">
    <property type="entry name" value="RRM_dom"/>
</dbReference>
<dbReference type="Proteomes" id="UP000265520">
    <property type="component" value="Unassembled WGS sequence"/>
</dbReference>
<dbReference type="AlphaFoldDB" id="A0A392M565"/>
<keyword evidence="5" id="KW-1185">Reference proteome</keyword>
<feature type="compositionally biased region" description="Basic and acidic residues" evidence="2">
    <location>
        <begin position="1"/>
        <end position="10"/>
    </location>
</feature>
<dbReference type="PROSITE" id="PS50102">
    <property type="entry name" value="RRM"/>
    <property type="match status" value="1"/>
</dbReference>
<dbReference type="SMART" id="SM00360">
    <property type="entry name" value="RRM"/>
    <property type="match status" value="1"/>
</dbReference>
<feature type="non-terminal residue" evidence="4">
    <location>
        <position position="757"/>
    </location>
</feature>
<feature type="region of interest" description="Disordered" evidence="2">
    <location>
        <begin position="678"/>
        <end position="705"/>
    </location>
</feature>
<dbReference type="Pfam" id="PF00076">
    <property type="entry name" value="RRM_1"/>
    <property type="match status" value="1"/>
</dbReference>
<dbReference type="Gene3D" id="3.30.70.330">
    <property type="match status" value="1"/>
</dbReference>
<feature type="domain" description="RRM" evidence="3">
    <location>
        <begin position="42"/>
        <end position="119"/>
    </location>
</feature>
<comment type="caution">
    <text evidence="4">The sequence shown here is derived from an EMBL/GenBank/DDBJ whole genome shotgun (WGS) entry which is preliminary data.</text>
</comment>
<dbReference type="PANTHER" id="PTHR34427:SF5">
    <property type="entry name" value="DUF4283 DOMAIN-CONTAINING PROTEIN"/>
    <property type="match status" value="1"/>
</dbReference>
<dbReference type="SUPFAM" id="SSF54928">
    <property type="entry name" value="RNA-binding domain, RBD"/>
    <property type="match status" value="1"/>
</dbReference>